<dbReference type="InterPro" id="IPR036937">
    <property type="entry name" value="Adhesion_dom_fimbrial_sf"/>
</dbReference>
<feature type="chain" id="PRO_5012797540" description="Fimbrial-type adhesion domain-containing protein" evidence="5">
    <location>
        <begin position="24"/>
        <end position="184"/>
    </location>
</feature>
<dbReference type="Proteomes" id="UP000216021">
    <property type="component" value="Unassembled WGS sequence"/>
</dbReference>
<dbReference type="EMBL" id="MOXD01000004">
    <property type="protein sequence ID" value="OMQ23691.1"/>
    <property type="molecule type" value="Genomic_DNA"/>
</dbReference>
<protein>
    <recommendedName>
        <fullName evidence="8">Fimbrial-type adhesion domain-containing protein</fullName>
    </recommendedName>
</protein>
<keyword evidence="3 5" id="KW-0732">Signal</keyword>
<name>A0A1S8CL23_9GAMM</name>
<feature type="signal peptide" evidence="5">
    <location>
        <begin position="1"/>
        <end position="23"/>
    </location>
</feature>
<dbReference type="PANTHER" id="PTHR33420:SF3">
    <property type="entry name" value="FIMBRIAL SUBUNIT ELFA"/>
    <property type="match status" value="1"/>
</dbReference>
<dbReference type="STRING" id="2034155.BMI79_09265"/>
<dbReference type="AlphaFoldDB" id="A0A1S8CL23"/>
<dbReference type="GO" id="GO:0043709">
    <property type="term" value="P:cell adhesion involved in single-species biofilm formation"/>
    <property type="evidence" value="ECO:0007669"/>
    <property type="project" value="TreeGrafter"/>
</dbReference>
<comment type="similarity">
    <text evidence="2">Belongs to the fimbrial protein family.</text>
</comment>
<dbReference type="Gene3D" id="2.60.40.1090">
    <property type="entry name" value="Fimbrial-type adhesion domain"/>
    <property type="match status" value="1"/>
</dbReference>
<evidence type="ECO:0000256" key="3">
    <source>
        <dbReference type="ARBA" id="ARBA00022729"/>
    </source>
</evidence>
<comment type="subcellular location">
    <subcellularLocation>
        <location evidence="1">Fimbrium</location>
    </subcellularLocation>
</comment>
<evidence type="ECO:0008006" key="8">
    <source>
        <dbReference type="Google" id="ProtNLM"/>
    </source>
</evidence>
<sequence>MRLMQCYRKAASVLALTWSVVLAAPAQAETINFSAMLTNGTCALSLDRSILPLGTVSPLQFTPGRLLAPKPFTLFIRNCTGSGLFTPQVSVFGNGVTQDNKWLFRNAGSAAGIGIMVIQSDTVPDYSQSEIKDGTIIQVANTGQIPADQELTFYAGASCGGTTGCAEIGSGEVTATLMFDFAYQ</sequence>
<dbReference type="InterPro" id="IPR050263">
    <property type="entry name" value="Bact_Fimbrial_Adh_Pro"/>
</dbReference>
<dbReference type="GO" id="GO:0009289">
    <property type="term" value="C:pilus"/>
    <property type="evidence" value="ECO:0007669"/>
    <property type="project" value="UniProtKB-SubCell"/>
</dbReference>
<dbReference type="PANTHER" id="PTHR33420">
    <property type="entry name" value="FIMBRIAL SUBUNIT ELFA-RELATED"/>
    <property type="match status" value="1"/>
</dbReference>
<gene>
    <name evidence="6" type="ORF">BMI79_09265</name>
</gene>
<evidence type="ECO:0000256" key="2">
    <source>
        <dbReference type="ARBA" id="ARBA00006671"/>
    </source>
</evidence>
<dbReference type="InterPro" id="IPR008966">
    <property type="entry name" value="Adhesion_dom_sf"/>
</dbReference>
<keyword evidence="7" id="KW-1185">Reference proteome</keyword>
<keyword evidence="4" id="KW-0281">Fimbrium</keyword>
<proteinExistence type="inferred from homology"/>
<evidence type="ECO:0000256" key="1">
    <source>
        <dbReference type="ARBA" id="ARBA00004561"/>
    </source>
</evidence>
<accession>A0A1S8CL23</accession>
<dbReference type="SUPFAM" id="SSF49401">
    <property type="entry name" value="Bacterial adhesins"/>
    <property type="match status" value="1"/>
</dbReference>
<evidence type="ECO:0000313" key="7">
    <source>
        <dbReference type="Proteomes" id="UP000216021"/>
    </source>
</evidence>
<evidence type="ECO:0000313" key="6">
    <source>
        <dbReference type="EMBL" id="OMQ23691.1"/>
    </source>
</evidence>
<reference evidence="6 7" key="1">
    <citation type="submission" date="2016-11" db="EMBL/GenBank/DDBJ databases">
        <title>Rahnella oryzae sp. nov., isolated from rice root.</title>
        <authorList>
            <person name="Zhang X.-X."/>
            <person name="Zhang J."/>
        </authorList>
    </citation>
    <scope>NUCLEOTIDE SEQUENCE [LARGE SCALE GENOMIC DNA]</scope>
    <source>
        <strain evidence="6 7">J11-6</strain>
    </source>
</reference>
<organism evidence="6 7">
    <name type="scientific">Serratia oryzae</name>
    <dbReference type="NCBI Taxonomy" id="2034155"/>
    <lineage>
        <taxon>Bacteria</taxon>
        <taxon>Pseudomonadati</taxon>
        <taxon>Pseudomonadota</taxon>
        <taxon>Gammaproteobacteria</taxon>
        <taxon>Enterobacterales</taxon>
        <taxon>Yersiniaceae</taxon>
        <taxon>Serratia</taxon>
    </lineage>
</organism>
<dbReference type="RefSeq" id="WP_076941896.1">
    <property type="nucleotide sequence ID" value="NZ_MOXD01000004.1"/>
</dbReference>
<dbReference type="OrthoDB" id="6555787at2"/>
<evidence type="ECO:0000256" key="5">
    <source>
        <dbReference type="SAM" id="SignalP"/>
    </source>
</evidence>
<comment type="caution">
    <text evidence="6">The sequence shown here is derived from an EMBL/GenBank/DDBJ whole genome shotgun (WGS) entry which is preliminary data.</text>
</comment>
<evidence type="ECO:0000256" key="4">
    <source>
        <dbReference type="ARBA" id="ARBA00023263"/>
    </source>
</evidence>